<dbReference type="PANTHER" id="PTHR33336">
    <property type="entry name" value="QUINOL MONOOXYGENASE YGIN-RELATED"/>
    <property type="match status" value="1"/>
</dbReference>
<dbReference type="SUPFAM" id="SSF54909">
    <property type="entry name" value="Dimeric alpha+beta barrel"/>
    <property type="match status" value="1"/>
</dbReference>
<dbReference type="STRING" id="1134406.ADN00_00575"/>
<evidence type="ECO:0000313" key="2">
    <source>
        <dbReference type="EMBL" id="KPL81061.1"/>
    </source>
</evidence>
<evidence type="ECO:0000259" key="1">
    <source>
        <dbReference type="PROSITE" id="PS51725"/>
    </source>
</evidence>
<keyword evidence="2" id="KW-0560">Oxidoreductase</keyword>
<dbReference type="InterPro" id="IPR011008">
    <property type="entry name" value="Dimeric_a/b-barrel"/>
</dbReference>
<dbReference type="GO" id="GO:0004497">
    <property type="term" value="F:monooxygenase activity"/>
    <property type="evidence" value="ECO:0007669"/>
    <property type="project" value="UniProtKB-KW"/>
</dbReference>
<proteinExistence type="predicted"/>
<dbReference type="PROSITE" id="PS51725">
    <property type="entry name" value="ABM"/>
    <property type="match status" value="1"/>
</dbReference>
<dbReference type="GO" id="GO:0005829">
    <property type="term" value="C:cytosol"/>
    <property type="evidence" value="ECO:0007669"/>
    <property type="project" value="TreeGrafter"/>
</dbReference>
<dbReference type="PANTHER" id="PTHR33336:SF1">
    <property type="entry name" value="(4S)-4-HYDROXY-5-PHOSPHONOOXYPENTANE-2,3-DIONE ISOMERASE"/>
    <property type="match status" value="1"/>
</dbReference>
<evidence type="ECO:0000313" key="3">
    <source>
        <dbReference type="Proteomes" id="UP000050417"/>
    </source>
</evidence>
<dbReference type="Pfam" id="PF03992">
    <property type="entry name" value="ABM"/>
    <property type="match status" value="1"/>
</dbReference>
<name>A0A0P6XY59_9CHLR</name>
<dbReference type="InterPro" id="IPR050744">
    <property type="entry name" value="AI-2_Isomerase_LsrG"/>
</dbReference>
<dbReference type="InterPro" id="IPR007138">
    <property type="entry name" value="ABM_dom"/>
</dbReference>
<accession>A0A0P6XY59</accession>
<keyword evidence="2" id="KW-0503">Monooxygenase</keyword>
<feature type="domain" description="ABM" evidence="1">
    <location>
        <begin position="2"/>
        <end position="90"/>
    </location>
</feature>
<dbReference type="AlphaFoldDB" id="A0A0P6XY59"/>
<gene>
    <name evidence="2" type="ORF">ADN00_00575</name>
</gene>
<keyword evidence="3" id="KW-1185">Reference proteome</keyword>
<dbReference type="RefSeq" id="WP_075061007.1">
    <property type="nucleotide sequence ID" value="NZ_LGCL01000002.1"/>
</dbReference>
<organism evidence="2 3">
    <name type="scientific">Ornatilinea apprima</name>
    <dbReference type="NCBI Taxonomy" id="1134406"/>
    <lineage>
        <taxon>Bacteria</taxon>
        <taxon>Bacillati</taxon>
        <taxon>Chloroflexota</taxon>
        <taxon>Anaerolineae</taxon>
        <taxon>Anaerolineales</taxon>
        <taxon>Anaerolineaceae</taxon>
        <taxon>Ornatilinea</taxon>
    </lineage>
</organism>
<comment type="caution">
    <text evidence="2">The sequence shown here is derived from an EMBL/GenBank/DDBJ whole genome shotgun (WGS) entry which is preliminary data.</text>
</comment>
<protein>
    <submittedName>
        <fullName evidence="2">Antibiotic biosynthesis monooxygenase</fullName>
    </submittedName>
</protein>
<reference evidence="2 3" key="1">
    <citation type="submission" date="2015-07" db="EMBL/GenBank/DDBJ databases">
        <title>Genome sequence of Ornatilinea apprima DSM 23815.</title>
        <authorList>
            <person name="Hemp J."/>
            <person name="Ward L.M."/>
            <person name="Pace L.A."/>
            <person name="Fischer W.W."/>
        </authorList>
    </citation>
    <scope>NUCLEOTIDE SEQUENCE [LARGE SCALE GENOMIC DNA]</scope>
    <source>
        <strain evidence="2 3">P3M-1</strain>
    </source>
</reference>
<dbReference type="Proteomes" id="UP000050417">
    <property type="component" value="Unassembled WGS sequence"/>
</dbReference>
<sequence>MHIVLVHARVKPEWIEDFKSACRDNAENSNHEAGVIKFDVVQQADDLTHFILIEMYKDENAAKDHKTTAHYLRWRDRVADMMAEPRQGIIFNEVYVRREDA</sequence>
<dbReference type="Gene3D" id="3.30.70.100">
    <property type="match status" value="1"/>
</dbReference>
<dbReference type="OrthoDB" id="9812754at2"/>
<dbReference type="EMBL" id="LGCL01000002">
    <property type="protein sequence ID" value="KPL81061.1"/>
    <property type="molecule type" value="Genomic_DNA"/>
</dbReference>